<comment type="caution">
    <text evidence="2">The sequence shown here is derived from an EMBL/GenBank/DDBJ whole genome shotgun (WGS) entry which is preliminary data.</text>
</comment>
<dbReference type="AlphaFoldDB" id="A0AAV7STZ4"/>
<reference evidence="2" key="1">
    <citation type="journal article" date="2022" name="bioRxiv">
        <title>Sequencing and chromosome-scale assembly of the giantPleurodeles waltlgenome.</title>
        <authorList>
            <person name="Brown T."/>
            <person name="Elewa A."/>
            <person name="Iarovenko S."/>
            <person name="Subramanian E."/>
            <person name="Araus A.J."/>
            <person name="Petzold A."/>
            <person name="Susuki M."/>
            <person name="Suzuki K.-i.T."/>
            <person name="Hayashi T."/>
            <person name="Toyoda A."/>
            <person name="Oliveira C."/>
            <person name="Osipova E."/>
            <person name="Leigh N.D."/>
            <person name="Simon A."/>
            <person name="Yun M.H."/>
        </authorList>
    </citation>
    <scope>NUCLEOTIDE SEQUENCE</scope>
    <source>
        <strain evidence="2">20211129_DDA</strain>
        <tissue evidence="2">Liver</tissue>
    </source>
</reference>
<dbReference type="EMBL" id="JANPWB010000008">
    <property type="protein sequence ID" value="KAJ1167460.1"/>
    <property type="molecule type" value="Genomic_DNA"/>
</dbReference>
<organism evidence="2 3">
    <name type="scientific">Pleurodeles waltl</name>
    <name type="common">Iberian ribbed newt</name>
    <dbReference type="NCBI Taxonomy" id="8319"/>
    <lineage>
        <taxon>Eukaryota</taxon>
        <taxon>Metazoa</taxon>
        <taxon>Chordata</taxon>
        <taxon>Craniata</taxon>
        <taxon>Vertebrata</taxon>
        <taxon>Euteleostomi</taxon>
        <taxon>Amphibia</taxon>
        <taxon>Batrachia</taxon>
        <taxon>Caudata</taxon>
        <taxon>Salamandroidea</taxon>
        <taxon>Salamandridae</taxon>
        <taxon>Pleurodelinae</taxon>
        <taxon>Pleurodeles</taxon>
    </lineage>
</organism>
<name>A0AAV7STZ4_PLEWA</name>
<keyword evidence="3" id="KW-1185">Reference proteome</keyword>
<protein>
    <submittedName>
        <fullName evidence="2">Uncharacterized protein</fullName>
    </submittedName>
</protein>
<dbReference type="Proteomes" id="UP001066276">
    <property type="component" value="Chromosome 4_2"/>
</dbReference>
<feature type="compositionally biased region" description="Basic and acidic residues" evidence="1">
    <location>
        <begin position="32"/>
        <end position="54"/>
    </location>
</feature>
<gene>
    <name evidence="2" type="ORF">NDU88_007851</name>
</gene>
<evidence type="ECO:0000313" key="2">
    <source>
        <dbReference type="EMBL" id="KAJ1167460.1"/>
    </source>
</evidence>
<feature type="region of interest" description="Disordered" evidence="1">
    <location>
        <begin position="1"/>
        <end position="67"/>
    </location>
</feature>
<accession>A0AAV7STZ4</accession>
<sequence length="130" mass="13869">MRVRTHGQQKRTASSERASARSDCLLPLHIGGKTERSGEERYQKKEGLALKRYEGGAGPAPEGRHEAPRLRTAAGALWGRGAANRLAYPEATAANFRLISAGNRQLFNTVGSGSGYSFQGSGNIALNSVT</sequence>
<evidence type="ECO:0000256" key="1">
    <source>
        <dbReference type="SAM" id="MobiDB-lite"/>
    </source>
</evidence>
<proteinExistence type="predicted"/>
<evidence type="ECO:0000313" key="3">
    <source>
        <dbReference type="Proteomes" id="UP001066276"/>
    </source>
</evidence>